<sequence>MEYNTTGFSSLATYARDIHWKRRSARQFFSAVTLTLATVYALIAPTWISAMTGYQATAIPLIMLQNGIYVSFSDIANCDWVVQDGDRVGLDQNTCVQHGTNLATSLQNYLQNYVDYNYEQWTANAEAANISSTFTSPNGQEHNLAAPLLNITRNSFENSDNAVFYQGRSLTNSFLMEHGMCAPQETYRWGFSLILLFLFLTTTFFTSLLLYGIWLHSYWRKTEVDNDCVVGSLRAAVTVASSIRGELGSQTEGMSNRELRKATSARQAGVRLRSKGDIKLLRLNSEAVVPTTCGSRPTSSRNSSSHGRSVSEKTVP</sequence>
<proteinExistence type="predicted"/>
<name>A0AAE0WF41_9PEZI</name>
<evidence type="ECO:0000256" key="2">
    <source>
        <dbReference type="SAM" id="Phobius"/>
    </source>
</evidence>
<evidence type="ECO:0000313" key="4">
    <source>
        <dbReference type="Proteomes" id="UP001274830"/>
    </source>
</evidence>
<feature type="compositionally biased region" description="Low complexity" evidence="1">
    <location>
        <begin position="295"/>
        <end position="308"/>
    </location>
</feature>
<dbReference type="Proteomes" id="UP001274830">
    <property type="component" value="Unassembled WGS sequence"/>
</dbReference>
<feature type="transmembrane region" description="Helical" evidence="2">
    <location>
        <begin position="28"/>
        <end position="48"/>
    </location>
</feature>
<feature type="transmembrane region" description="Helical" evidence="2">
    <location>
        <begin position="189"/>
        <end position="211"/>
    </location>
</feature>
<keyword evidence="2" id="KW-1133">Transmembrane helix</keyword>
<feature type="region of interest" description="Disordered" evidence="1">
    <location>
        <begin position="291"/>
        <end position="316"/>
    </location>
</feature>
<evidence type="ECO:0000313" key="3">
    <source>
        <dbReference type="EMBL" id="KAK3669786.1"/>
    </source>
</evidence>
<evidence type="ECO:0000256" key="1">
    <source>
        <dbReference type="SAM" id="MobiDB-lite"/>
    </source>
</evidence>
<comment type="caution">
    <text evidence="3">The sequence shown here is derived from an EMBL/GenBank/DDBJ whole genome shotgun (WGS) entry which is preliminary data.</text>
</comment>
<keyword evidence="4" id="KW-1185">Reference proteome</keyword>
<keyword evidence="2" id="KW-0472">Membrane</keyword>
<dbReference type="EMBL" id="JAUTXT010000072">
    <property type="protein sequence ID" value="KAK3669786.1"/>
    <property type="molecule type" value="Genomic_DNA"/>
</dbReference>
<gene>
    <name evidence="3" type="ORF">LTR78_010359</name>
</gene>
<accession>A0AAE0WF41</accession>
<organism evidence="3 4">
    <name type="scientific">Recurvomyces mirabilis</name>
    <dbReference type="NCBI Taxonomy" id="574656"/>
    <lineage>
        <taxon>Eukaryota</taxon>
        <taxon>Fungi</taxon>
        <taxon>Dikarya</taxon>
        <taxon>Ascomycota</taxon>
        <taxon>Pezizomycotina</taxon>
        <taxon>Dothideomycetes</taxon>
        <taxon>Dothideomycetidae</taxon>
        <taxon>Mycosphaerellales</taxon>
        <taxon>Teratosphaeriaceae</taxon>
        <taxon>Recurvomyces</taxon>
    </lineage>
</organism>
<protein>
    <submittedName>
        <fullName evidence="3">Uncharacterized protein</fullName>
    </submittedName>
</protein>
<reference evidence="3" key="1">
    <citation type="submission" date="2023-07" db="EMBL/GenBank/DDBJ databases">
        <title>Black Yeasts Isolated from many extreme environments.</title>
        <authorList>
            <person name="Coleine C."/>
            <person name="Stajich J.E."/>
            <person name="Selbmann L."/>
        </authorList>
    </citation>
    <scope>NUCLEOTIDE SEQUENCE</scope>
    <source>
        <strain evidence="3">CCFEE 5485</strain>
    </source>
</reference>
<keyword evidence="2" id="KW-0812">Transmembrane</keyword>
<dbReference type="AlphaFoldDB" id="A0AAE0WF41"/>